<comment type="caution">
    <text evidence="1">The sequence shown here is derived from an EMBL/GenBank/DDBJ whole genome shotgun (WGS) entry which is preliminary data.</text>
</comment>
<reference evidence="1 2" key="1">
    <citation type="submission" date="2020-03" db="EMBL/GenBank/DDBJ databases">
        <title>WGS of actinomycetes isolated from Thailand.</title>
        <authorList>
            <person name="Thawai C."/>
        </authorList>
    </citation>
    <scope>NUCLEOTIDE SEQUENCE [LARGE SCALE GENOMIC DNA]</scope>
    <source>
        <strain evidence="1 2">PRB2-1</strain>
    </source>
</reference>
<gene>
    <name evidence="1" type="ORF">HCN08_03805</name>
</gene>
<protein>
    <submittedName>
        <fullName evidence="1">Uncharacterized protein</fullName>
    </submittedName>
</protein>
<dbReference type="RefSeq" id="WP_167981407.1">
    <property type="nucleotide sequence ID" value="NZ_JAATEJ010000002.1"/>
</dbReference>
<dbReference type="EMBL" id="JAATEJ010000002">
    <property type="protein sequence ID" value="NJP42540.1"/>
    <property type="molecule type" value="Genomic_DNA"/>
</dbReference>
<name>A0ABX0ZHL9_9ACTN</name>
<keyword evidence="2" id="KW-1185">Reference proteome</keyword>
<sequence>MSCCSRPAQADAGASYLAGTYADAISLQLGVRSMLDNVVWGEEARSRDAELAMMLLGHHLGFTSTRPVDITGGSKTSIADHLKRSYPQRENILDYQTIPFCKIKKIFNIP</sequence>
<dbReference type="Proteomes" id="UP000734511">
    <property type="component" value="Unassembled WGS sequence"/>
</dbReference>
<evidence type="ECO:0000313" key="1">
    <source>
        <dbReference type="EMBL" id="NJP42540.1"/>
    </source>
</evidence>
<proteinExistence type="predicted"/>
<accession>A0ABX0ZHL9</accession>
<organism evidence="1 2">
    <name type="scientific">Actinacidiphila epipremni</name>
    <dbReference type="NCBI Taxonomy" id="2053013"/>
    <lineage>
        <taxon>Bacteria</taxon>
        <taxon>Bacillati</taxon>
        <taxon>Actinomycetota</taxon>
        <taxon>Actinomycetes</taxon>
        <taxon>Kitasatosporales</taxon>
        <taxon>Streptomycetaceae</taxon>
        <taxon>Actinacidiphila</taxon>
    </lineage>
</organism>
<evidence type="ECO:0000313" key="2">
    <source>
        <dbReference type="Proteomes" id="UP000734511"/>
    </source>
</evidence>